<dbReference type="AlphaFoldDB" id="A0A6B2M365"/>
<comment type="caution">
    <text evidence="7">The sequence shown here is derived from an EMBL/GenBank/DDBJ whole genome shotgun (WGS) entry which is preliminary data.</text>
</comment>
<protein>
    <submittedName>
        <fullName evidence="7">MBL fold metallo-hydrolase</fullName>
    </submittedName>
</protein>
<evidence type="ECO:0000256" key="5">
    <source>
        <dbReference type="SAM" id="MobiDB-lite"/>
    </source>
</evidence>
<organism evidence="7 8">
    <name type="scientific">Oceanipulchritudo coccoides</name>
    <dbReference type="NCBI Taxonomy" id="2706888"/>
    <lineage>
        <taxon>Bacteria</taxon>
        <taxon>Pseudomonadati</taxon>
        <taxon>Verrucomicrobiota</taxon>
        <taxon>Opitutia</taxon>
        <taxon>Puniceicoccales</taxon>
        <taxon>Oceanipulchritudinaceae</taxon>
        <taxon>Oceanipulchritudo</taxon>
    </lineage>
</organism>
<feature type="domain" description="Metallo-beta-lactamase" evidence="6">
    <location>
        <begin position="99"/>
        <end position="258"/>
    </location>
</feature>
<gene>
    <name evidence="7" type="ORF">G0Q06_13380</name>
</gene>
<evidence type="ECO:0000259" key="6">
    <source>
        <dbReference type="SMART" id="SM00849"/>
    </source>
</evidence>
<dbReference type="InterPro" id="IPR051453">
    <property type="entry name" value="MBL_Glyoxalase_II"/>
</dbReference>
<dbReference type="SUPFAM" id="SSF56281">
    <property type="entry name" value="Metallo-hydrolase/oxidoreductase"/>
    <property type="match status" value="1"/>
</dbReference>
<dbReference type="Proteomes" id="UP000478417">
    <property type="component" value="Unassembled WGS sequence"/>
</dbReference>
<evidence type="ECO:0000256" key="2">
    <source>
        <dbReference type="ARBA" id="ARBA00022723"/>
    </source>
</evidence>
<dbReference type="Pfam" id="PF00753">
    <property type="entry name" value="Lactamase_B"/>
    <property type="match status" value="1"/>
</dbReference>
<accession>A0A6B2M365</accession>
<dbReference type="PANTHER" id="PTHR46233">
    <property type="entry name" value="HYDROXYACYLGLUTATHIONE HYDROLASE GLOC"/>
    <property type="match status" value="1"/>
</dbReference>
<dbReference type="SMART" id="SM00849">
    <property type="entry name" value="Lactamase_B"/>
    <property type="match status" value="1"/>
</dbReference>
<dbReference type="Gene3D" id="3.60.15.10">
    <property type="entry name" value="Ribonuclease Z/Hydroxyacylglutathione hydrolase-like"/>
    <property type="match status" value="1"/>
</dbReference>
<evidence type="ECO:0000256" key="3">
    <source>
        <dbReference type="ARBA" id="ARBA00022801"/>
    </source>
</evidence>
<evidence type="ECO:0000313" key="7">
    <source>
        <dbReference type="EMBL" id="NDV63451.1"/>
    </source>
</evidence>
<feature type="compositionally biased region" description="Basic and acidic residues" evidence="5">
    <location>
        <begin position="265"/>
        <end position="279"/>
    </location>
</feature>
<evidence type="ECO:0000256" key="4">
    <source>
        <dbReference type="ARBA" id="ARBA00022833"/>
    </source>
</evidence>
<dbReference type="InterPro" id="IPR001279">
    <property type="entry name" value="Metallo-B-lactamas"/>
</dbReference>
<dbReference type="GO" id="GO:0016787">
    <property type="term" value="F:hydrolase activity"/>
    <property type="evidence" value="ECO:0007669"/>
    <property type="project" value="UniProtKB-KW"/>
</dbReference>
<dbReference type="InterPro" id="IPR036866">
    <property type="entry name" value="RibonucZ/Hydroxyglut_hydro"/>
</dbReference>
<comment type="cofactor">
    <cofactor evidence="1">
        <name>Zn(2+)</name>
        <dbReference type="ChEBI" id="CHEBI:29105"/>
    </cofactor>
</comment>
<sequence>MTERIEDGFEDVLGKAASGLGLDLLQLSERTGISIEDLNALMEGKFDEEACLLVSRELHLDGPSVVQLAKGTWRPEPVDLKGLTGYTTPFPVPGYEEMTVNSFLVLDSESKSGAVFDPGADVSALLADIQRLDIKIERIFLTHSHDDHIHALSELLEKTGNPPVWIHENEPLSGLNHFCEGRIFRVGGLEIESRLTNGHSPGGTTFVVSGLSKPVAIVGDSLFCCSQGGAPNAYERALENNRKKILSLPDETILCPGHGPATTVGEEKQNNPFFRRSDS</sequence>
<keyword evidence="8" id="KW-1185">Reference proteome</keyword>
<dbReference type="GO" id="GO:0046872">
    <property type="term" value="F:metal ion binding"/>
    <property type="evidence" value="ECO:0007669"/>
    <property type="project" value="UniProtKB-KW"/>
</dbReference>
<feature type="region of interest" description="Disordered" evidence="5">
    <location>
        <begin position="259"/>
        <end position="279"/>
    </location>
</feature>
<keyword evidence="3 7" id="KW-0378">Hydrolase</keyword>
<evidence type="ECO:0000256" key="1">
    <source>
        <dbReference type="ARBA" id="ARBA00001947"/>
    </source>
</evidence>
<dbReference type="EMBL" id="JAAGNX010000003">
    <property type="protein sequence ID" value="NDV63451.1"/>
    <property type="molecule type" value="Genomic_DNA"/>
</dbReference>
<keyword evidence="2" id="KW-0479">Metal-binding</keyword>
<evidence type="ECO:0000313" key="8">
    <source>
        <dbReference type="Proteomes" id="UP000478417"/>
    </source>
</evidence>
<dbReference type="PANTHER" id="PTHR46233:SF3">
    <property type="entry name" value="HYDROXYACYLGLUTATHIONE HYDROLASE GLOC"/>
    <property type="match status" value="1"/>
</dbReference>
<proteinExistence type="predicted"/>
<keyword evidence="4" id="KW-0862">Zinc</keyword>
<dbReference type="RefSeq" id="WP_163967024.1">
    <property type="nucleotide sequence ID" value="NZ_JAAGNX010000003.1"/>
</dbReference>
<name>A0A6B2M365_9BACT</name>
<reference evidence="7 8" key="1">
    <citation type="submission" date="2020-02" db="EMBL/GenBank/DDBJ databases">
        <title>Albibacoteraceae fam. nov., the first described family within the subdivision 4 Verrucomicrobia.</title>
        <authorList>
            <person name="Xi F."/>
        </authorList>
    </citation>
    <scope>NUCLEOTIDE SEQUENCE [LARGE SCALE GENOMIC DNA]</scope>
    <source>
        <strain evidence="7 8">CK1056</strain>
    </source>
</reference>